<gene>
    <name evidence="2" type="ORF">BDQ94DRAFT_139207</name>
</gene>
<evidence type="ECO:0000256" key="1">
    <source>
        <dbReference type="SAM" id="Phobius"/>
    </source>
</evidence>
<dbReference type="Proteomes" id="UP000253729">
    <property type="component" value="Unassembled WGS sequence"/>
</dbReference>
<organism evidence="2 3">
    <name type="scientific">Aspergillus welwitschiae</name>
    <dbReference type="NCBI Taxonomy" id="1341132"/>
    <lineage>
        <taxon>Eukaryota</taxon>
        <taxon>Fungi</taxon>
        <taxon>Dikarya</taxon>
        <taxon>Ascomycota</taxon>
        <taxon>Pezizomycotina</taxon>
        <taxon>Eurotiomycetes</taxon>
        <taxon>Eurotiomycetidae</taxon>
        <taxon>Eurotiales</taxon>
        <taxon>Aspergillaceae</taxon>
        <taxon>Aspergillus</taxon>
        <taxon>Aspergillus subgen. Circumdati</taxon>
    </lineage>
</organism>
<name>A0A3F3QAE0_9EURO</name>
<accession>A0A3F3QAE0</accession>
<dbReference type="AlphaFoldDB" id="A0A3F3QAE0"/>
<feature type="transmembrane region" description="Helical" evidence="1">
    <location>
        <begin position="35"/>
        <end position="54"/>
    </location>
</feature>
<evidence type="ECO:0000313" key="2">
    <source>
        <dbReference type="EMBL" id="RDH35772.1"/>
    </source>
</evidence>
<reference evidence="2 3" key="1">
    <citation type="submission" date="2018-07" db="EMBL/GenBank/DDBJ databases">
        <title>The genomes of Aspergillus section Nigri reveals drivers in fungal speciation.</title>
        <authorList>
            <consortium name="DOE Joint Genome Institute"/>
            <person name="Vesth T.C."/>
            <person name="Nybo J."/>
            <person name="Theobald S."/>
            <person name="Brandl J."/>
            <person name="Frisvad J.C."/>
            <person name="Nielsen K.F."/>
            <person name="Lyhne E.K."/>
            <person name="Kogle M.E."/>
            <person name="Kuo A."/>
            <person name="Riley R."/>
            <person name="Clum A."/>
            <person name="Nolan M."/>
            <person name="Lipzen A."/>
            <person name="Salamov A."/>
            <person name="Henrissat B."/>
            <person name="Wiebenga A."/>
            <person name="De vries R.P."/>
            <person name="Grigoriev I.V."/>
            <person name="Mortensen U.H."/>
            <person name="Andersen M.R."/>
            <person name="Baker S.E."/>
        </authorList>
    </citation>
    <scope>NUCLEOTIDE SEQUENCE [LARGE SCALE GENOMIC DNA]</scope>
    <source>
        <strain evidence="2 3">CBS 139.54b</strain>
    </source>
</reference>
<dbReference type="EMBL" id="KZ852039">
    <property type="protein sequence ID" value="RDH35772.1"/>
    <property type="molecule type" value="Genomic_DNA"/>
</dbReference>
<protein>
    <submittedName>
        <fullName evidence="2">Uncharacterized protein</fullName>
    </submittedName>
</protein>
<dbReference type="RefSeq" id="XP_026628794.1">
    <property type="nucleotide sequence ID" value="XM_026765389.1"/>
</dbReference>
<proteinExistence type="predicted"/>
<dbReference type="GeneID" id="38133745"/>
<keyword evidence="3" id="KW-1185">Reference proteome</keyword>
<sequence length="55" mass="6561">MLLVVKLFGSFPPGLYHVFPHPHPMRLLPYYTVPYLFLMLFIFHPSVSHILFLLY</sequence>
<keyword evidence="1" id="KW-0472">Membrane</keyword>
<evidence type="ECO:0000313" key="3">
    <source>
        <dbReference type="Proteomes" id="UP000253729"/>
    </source>
</evidence>
<keyword evidence="1" id="KW-1133">Transmembrane helix</keyword>
<keyword evidence="1" id="KW-0812">Transmembrane</keyword>